<proteinExistence type="predicted"/>
<feature type="compositionally biased region" description="Basic and acidic residues" evidence="1">
    <location>
        <begin position="19"/>
        <end position="36"/>
    </location>
</feature>
<reference evidence="2 3" key="1">
    <citation type="submission" date="2024-05" db="EMBL/GenBank/DDBJ databases">
        <title>Genetic variation in Jamaican populations of the coffee berry borer (Hypothenemus hampei).</title>
        <authorList>
            <person name="Errbii M."/>
            <person name="Myrie A."/>
        </authorList>
    </citation>
    <scope>NUCLEOTIDE SEQUENCE [LARGE SCALE GENOMIC DNA]</scope>
    <source>
        <strain evidence="2">JA-Hopewell-2020-01-JO</strain>
        <tissue evidence="2">Whole body</tissue>
    </source>
</reference>
<comment type="caution">
    <text evidence="2">The sequence shown here is derived from an EMBL/GenBank/DDBJ whole genome shotgun (WGS) entry which is preliminary data.</text>
</comment>
<dbReference type="EMBL" id="JBDJPC010000008">
    <property type="protein sequence ID" value="KAL1492424.1"/>
    <property type="molecule type" value="Genomic_DNA"/>
</dbReference>
<accession>A0ABD1EFH0</accession>
<feature type="region of interest" description="Disordered" evidence="1">
    <location>
        <begin position="1"/>
        <end position="75"/>
    </location>
</feature>
<protein>
    <recommendedName>
        <fullName evidence="4">Capsid protein</fullName>
    </recommendedName>
</protein>
<evidence type="ECO:0000313" key="2">
    <source>
        <dbReference type="EMBL" id="KAL1492424.1"/>
    </source>
</evidence>
<dbReference type="Proteomes" id="UP001566132">
    <property type="component" value="Unassembled WGS sequence"/>
</dbReference>
<sequence>MADLNQPQNPTPNAQPPRENARIYRGEAENQRDPRAQHQPMRKIAPRAPHRPQIRVPSELPPPSLKSKNEGGVISTSNPADATLFAENMSVKENTPRVFFTPSAPALIDISVQTYSELVTDDSNLAKAILPEYLSYYSTAMMWFRMVTLKERTSQPLTQLEQDLLLLIQTCSFVLPEPILLQIRAIGTVVTSTKQHLIPEFPPMPAEVIQQQGGYYDNLAVPGPNTDNARHNLYEEIPCLGVLAYAVRQSVSNTNAGPYQSTITYDGYRRNEAKNLAASVGITDATFPSYPNNLAVNLDFLMSISNILANTKTFKNTSVVLSTLSEIGAQSQTIIERPILANNDRTPGVRCEFRPTSLSKDAECIFGAGIFFSQQLMKESLAADHSSWSMFANIPPEWIANYNQRRNLPVQYMQDVFSALSQRAASYRLNIVTFISVISHFRL</sequence>
<evidence type="ECO:0000313" key="3">
    <source>
        <dbReference type="Proteomes" id="UP001566132"/>
    </source>
</evidence>
<evidence type="ECO:0000256" key="1">
    <source>
        <dbReference type="SAM" id="MobiDB-lite"/>
    </source>
</evidence>
<keyword evidence="3" id="KW-1185">Reference proteome</keyword>
<dbReference type="AlphaFoldDB" id="A0ABD1EFH0"/>
<gene>
    <name evidence="2" type="ORF">ABEB36_010676</name>
</gene>
<name>A0ABD1EFH0_HYPHA</name>
<feature type="compositionally biased region" description="Basic residues" evidence="1">
    <location>
        <begin position="40"/>
        <end position="53"/>
    </location>
</feature>
<organism evidence="2 3">
    <name type="scientific">Hypothenemus hampei</name>
    <name type="common">Coffee berry borer</name>
    <dbReference type="NCBI Taxonomy" id="57062"/>
    <lineage>
        <taxon>Eukaryota</taxon>
        <taxon>Metazoa</taxon>
        <taxon>Ecdysozoa</taxon>
        <taxon>Arthropoda</taxon>
        <taxon>Hexapoda</taxon>
        <taxon>Insecta</taxon>
        <taxon>Pterygota</taxon>
        <taxon>Neoptera</taxon>
        <taxon>Endopterygota</taxon>
        <taxon>Coleoptera</taxon>
        <taxon>Polyphaga</taxon>
        <taxon>Cucujiformia</taxon>
        <taxon>Curculionidae</taxon>
        <taxon>Scolytinae</taxon>
        <taxon>Hypothenemus</taxon>
    </lineage>
</organism>
<evidence type="ECO:0008006" key="4">
    <source>
        <dbReference type="Google" id="ProtNLM"/>
    </source>
</evidence>